<keyword evidence="5 13" id="KW-1003">Cell membrane</keyword>
<comment type="pathway">
    <text evidence="2">Glycan biosynthesis; alginate biosynthesis.</text>
</comment>
<dbReference type="AlphaFoldDB" id="A0A3A8AKM1"/>
<dbReference type="PANTHER" id="PTHR13285">
    <property type="entry name" value="ACYLTRANSFERASE"/>
    <property type="match status" value="1"/>
</dbReference>
<feature type="transmembrane region" description="Helical" evidence="14">
    <location>
        <begin position="68"/>
        <end position="85"/>
    </location>
</feature>
<evidence type="ECO:0000256" key="12">
    <source>
        <dbReference type="ARBA" id="ARBA00031030"/>
    </source>
</evidence>
<keyword evidence="9 14" id="KW-1133">Transmembrane helix</keyword>
<comment type="caution">
    <text evidence="15">The sequence shown here is derived from an EMBL/GenBank/DDBJ whole genome shotgun (WGS) entry which is preliminary data.</text>
</comment>
<feature type="transmembrane region" description="Helical" evidence="14">
    <location>
        <begin position="133"/>
        <end position="151"/>
    </location>
</feature>
<accession>A0A3A8AKM1</accession>
<organism evidence="15 16">
    <name type="scientific">Oceaniradius stylonematis</name>
    <dbReference type="NCBI Taxonomy" id="2184161"/>
    <lineage>
        <taxon>Bacteria</taxon>
        <taxon>Pseudomonadati</taxon>
        <taxon>Pseudomonadota</taxon>
        <taxon>Alphaproteobacteria</taxon>
        <taxon>Hyphomicrobiales</taxon>
        <taxon>Ahrensiaceae</taxon>
        <taxon>Oceaniradius</taxon>
    </lineage>
</organism>
<dbReference type="EMBL" id="QFWV02000002">
    <property type="protein sequence ID" value="RKF08230.1"/>
    <property type="molecule type" value="Genomic_DNA"/>
</dbReference>
<feature type="transmembrane region" description="Helical" evidence="14">
    <location>
        <begin position="6"/>
        <end position="22"/>
    </location>
</feature>
<keyword evidence="6 13" id="KW-0808">Transferase</keyword>
<evidence type="ECO:0000256" key="2">
    <source>
        <dbReference type="ARBA" id="ARBA00005182"/>
    </source>
</evidence>
<evidence type="ECO:0000256" key="11">
    <source>
        <dbReference type="ARBA" id="ARBA00023315"/>
    </source>
</evidence>
<evidence type="ECO:0000256" key="13">
    <source>
        <dbReference type="PIRNR" id="PIRNR016636"/>
    </source>
</evidence>
<gene>
    <name evidence="15" type="ORF">DEM25_002735</name>
</gene>
<dbReference type="GO" id="GO:0016746">
    <property type="term" value="F:acyltransferase activity"/>
    <property type="evidence" value="ECO:0007669"/>
    <property type="project" value="UniProtKB-KW"/>
</dbReference>
<evidence type="ECO:0000256" key="8">
    <source>
        <dbReference type="ARBA" id="ARBA00022841"/>
    </source>
</evidence>
<name>A0A3A8AKM1_9HYPH</name>
<evidence type="ECO:0000256" key="5">
    <source>
        <dbReference type="ARBA" id="ARBA00022475"/>
    </source>
</evidence>
<comment type="similarity">
    <text evidence="3 13">Belongs to the membrane-bound acyltransferase family.</text>
</comment>
<keyword evidence="10 13" id="KW-0472">Membrane</keyword>
<evidence type="ECO:0000256" key="7">
    <source>
        <dbReference type="ARBA" id="ARBA00022692"/>
    </source>
</evidence>
<dbReference type="PIRSF" id="PIRSF500217">
    <property type="entry name" value="AlgI"/>
    <property type="match status" value="1"/>
</dbReference>
<reference evidence="15 16" key="1">
    <citation type="journal article" date="2018" name="Int. J. Syst. Bacteriol.">
        <title>Oceaniradius stylonemae gen. nov., sp. nov., isolated from a red alga, Stylonema cornu-cervi.</title>
        <authorList>
            <person name="Jeong S."/>
        </authorList>
    </citation>
    <scope>NUCLEOTIDE SEQUENCE [LARGE SCALE GENOMIC DNA]</scope>
    <source>
        <strain evidence="15 16">StC1</strain>
    </source>
</reference>
<proteinExistence type="inferred from homology"/>
<dbReference type="InterPro" id="IPR051085">
    <property type="entry name" value="MB_O-acyltransferase"/>
</dbReference>
<evidence type="ECO:0000256" key="1">
    <source>
        <dbReference type="ARBA" id="ARBA00004651"/>
    </source>
</evidence>
<keyword evidence="8" id="KW-0016">Alginate biosynthesis</keyword>
<evidence type="ECO:0000313" key="16">
    <source>
        <dbReference type="Proteomes" id="UP000246132"/>
    </source>
</evidence>
<evidence type="ECO:0000256" key="3">
    <source>
        <dbReference type="ARBA" id="ARBA00010323"/>
    </source>
</evidence>
<evidence type="ECO:0000313" key="15">
    <source>
        <dbReference type="EMBL" id="RKF08230.1"/>
    </source>
</evidence>
<feature type="transmembrane region" description="Helical" evidence="14">
    <location>
        <begin position="342"/>
        <end position="364"/>
    </location>
</feature>
<dbReference type="GO" id="GO:0005886">
    <property type="term" value="C:plasma membrane"/>
    <property type="evidence" value="ECO:0007669"/>
    <property type="project" value="UniProtKB-SubCell"/>
</dbReference>
<dbReference type="InterPro" id="IPR024194">
    <property type="entry name" value="Ac/AlaTfrase_AlgI/DltB"/>
</dbReference>
<sequence>MSYLSITWLFWMWLTVSVYWLAPRTARQFVLMAITVIFLASRSPDSAILLLLFTAITHLAGNIAAPTFRPVAAAIIAMLGVLGYYKITQPVNLDNLLDTVAIPLGLSYYTFRCIHFLMERYKSAIPRAGAHELAGYLLFLPTIVVGPINRFDDYRRDLNRQRLDPALISEGAERILYGYAKIVILSNFLTEGVLGDYIATFDDPAAQHVIYLEIVQNGLNLYFQFSGYSDIAIGFARLLGYRVMENFNWPYLQPNISAFWRSWHISLSRWCRDYVYSVVVAQTRSPALGAMATMIAIGLWHEISLRFLLWGAWHGIGLIVWQKSQGWTTRFEQALPESALPVLHVAKVVFTVHFVWLGFVILTAGTPGAALETYGRLFGLID</sequence>
<dbReference type="GO" id="GO:0042121">
    <property type="term" value="P:alginic acid biosynthetic process"/>
    <property type="evidence" value="ECO:0007669"/>
    <property type="project" value="UniProtKB-KW"/>
</dbReference>
<evidence type="ECO:0000256" key="14">
    <source>
        <dbReference type="SAM" id="Phobius"/>
    </source>
</evidence>
<dbReference type="Pfam" id="PF03062">
    <property type="entry name" value="MBOAT"/>
    <property type="match status" value="1"/>
</dbReference>
<comment type="subcellular location">
    <subcellularLocation>
        <location evidence="1">Cell membrane</location>
        <topology evidence="1">Multi-pass membrane protein</topology>
    </subcellularLocation>
</comment>
<dbReference type="InterPro" id="IPR028362">
    <property type="entry name" value="AlgI"/>
</dbReference>
<evidence type="ECO:0000256" key="6">
    <source>
        <dbReference type="ARBA" id="ARBA00022679"/>
    </source>
</evidence>
<keyword evidence="11 13" id="KW-0012">Acyltransferase</keyword>
<dbReference type="OrthoDB" id="139172at2"/>
<protein>
    <recommendedName>
        <fullName evidence="4">Probable alginate O-acetylase AlgI</fullName>
    </recommendedName>
    <alternativeName>
        <fullName evidence="12">Alginate biosynthesis protein AlgI</fullName>
    </alternativeName>
</protein>
<keyword evidence="7 14" id="KW-0812">Transmembrane</keyword>
<evidence type="ECO:0000256" key="9">
    <source>
        <dbReference type="ARBA" id="ARBA00022989"/>
    </source>
</evidence>
<feature type="transmembrane region" description="Helical" evidence="14">
    <location>
        <begin position="97"/>
        <end position="118"/>
    </location>
</feature>
<evidence type="ECO:0000256" key="4">
    <source>
        <dbReference type="ARBA" id="ARBA00016084"/>
    </source>
</evidence>
<dbReference type="PANTHER" id="PTHR13285:SF23">
    <property type="entry name" value="TEICHOIC ACID D-ALANYLTRANSFERASE"/>
    <property type="match status" value="1"/>
</dbReference>
<evidence type="ECO:0000256" key="10">
    <source>
        <dbReference type="ARBA" id="ARBA00023136"/>
    </source>
</evidence>
<keyword evidence="16" id="KW-1185">Reference proteome</keyword>
<dbReference type="RefSeq" id="WP_109767083.1">
    <property type="nucleotide sequence ID" value="NZ_QFWV02000002.1"/>
</dbReference>
<dbReference type="PIRSF" id="PIRSF016636">
    <property type="entry name" value="AlgI_DltB"/>
    <property type="match status" value="1"/>
</dbReference>
<dbReference type="InterPro" id="IPR004299">
    <property type="entry name" value="MBOAT_fam"/>
</dbReference>
<feature type="transmembrane region" description="Helical" evidence="14">
    <location>
        <begin position="29"/>
        <end position="56"/>
    </location>
</feature>
<dbReference type="Proteomes" id="UP000246132">
    <property type="component" value="Unassembled WGS sequence"/>
</dbReference>